<feature type="transmembrane region" description="Helical" evidence="1">
    <location>
        <begin position="173"/>
        <end position="192"/>
    </location>
</feature>
<evidence type="ECO:0000256" key="1">
    <source>
        <dbReference type="SAM" id="Phobius"/>
    </source>
</evidence>
<dbReference type="GO" id="GO:0055085">
    <property type="term" value="P:transmembrane transport"/>
    <property type="evidence" value="ECO:0007669"/>
    <property type="project" value="TreeGrafter"/>
</dbReference>
<feature type="transmembrane region" description="Helical" evidence="1">
    <location>
        <begin position="204"/>
        <end position="223"/>
    </location>
</feature>
<keyword evidence="1" id="KW-0812">Transmembrane</keyword>
<gene>
    <name evidence="3" type="ORF">P43SY_006666</name>
</gene>
<dbReference type="InterPro" id="IPR040241">
    <property type="entry name" value="TRP_Flc/Pkd2-like"/>
</dbReference>
<evidence type="ECO:0000259" key="2">
    <source>
        <dbReference type="Pfam" id="PF06011"/>
    </source>
</evidence>
<dbReference type="PANTHER" id="PTHR31145:SF6">
    <property type="entry name" value="INTEGRAL MEMBRANE PROTEIN (AFU_ORTHOLOGUE AFUA_7G01610)"/>
    <property type="match status" value="1"/>
</dbReference>
<protein>
    <recommendedName>
        <fullName evidence="2">TRP C-terminal domain-containing protein</fullName>
    </recommendedName>
</protein>
<dbReference type="AlphaFoldDB" id="A0AAD5Q6N7"/>
<proteinExistence type="predicted"/>
<dbReference type="PANTHER" id="PTHR31145">
    <property type="entry name" value="INTEGRAL MEMBRANE PROTEIN (AFU_ORTHOLOGUE AFUA_7G01610)"/>
    <property type="match status" value="1"/>
</dbReference>
<feature type="transmembrane region" description="Helical" evidence="1">
    <location>
        <begin position="149"/>
        <end position="167"/>
    </location>
</feature>
<evidence type="ECO:0000313" key="4">
    <source>
        <dbReference type="Proteomes" id="UP001209570"/>
    </source>
</evidence>
<evidence type="ECO:0000313" key="3">
    <source>
        <dbReference type="EMBL" id="KAJ0400487.1"/>
    </source>
</evidence>
<feature type="domain" description="TRP C-terminal" evidence="2">
    <location>
        <begin position="7"/>
        <end position="273"/>
    </location>
</feature>
<dbReference type="GO" id="GO:0016020">
    <property type="term" value="C:membrane"/>
    <property type="evidence" value="ECO:0007669"/>
    <property type="project" value="TreeGrafter"/>
</dbReference>
<feature type="transmembrane region" description="Helical" evidence="1">
    <location>
        <begin position="96"/>
        <end position="119"/>
    </location>
</feature>
<keyword evidence="4" id="KW-1185">Reference proteome</keyword>
<sequence>MLNRCVAGFLVVVGILAVVLAIVVIYNKTRQARLDPANDPFSLAPQREQTEARNRLFVVAGVGVLLWLFALYPLSLMASFEIAEEVRAKEISSGPLTIAIVMLILVVLGIFAVSVMVVHKMRTDQDMLRPKNRLVWGSLYMDVVYDRRLFFVVPVIVQILSGVAVGTLQGQTSQLVCLLALDIVLLLGIFVLRPFVKGSLAQWLAGISAFVRLLNTALAFAFISDSVDEKKSSSTRQIANAFIAINTVVIIAWFLRHFGVLCRITRDRMQCMNDKKNEVGTPSTAGETTSSNQYARALLDQSNNSNSNNV</sequence>
<dbReference type="EMBL" id="JAKCXM010000153">
    <property type="protein sequence ID" value="KAJ0400487.1"/>
    <property type="molecule type" value="Genomic_DNA"/>
</dbReference>
<dbReference type="Proteomes" id="UP001209570">
    <property type="component" value="Unassembled WGS sequence"/>
</dbReference>
<comment type="caution">
    <text evidence="3">The sequence shown here is derived from an EMBL/GenBank/DDBJ whole genome shotgun (WGS) entry which is preliminary data.</text>
</comment>
<feature type="transmembrane region" description="Helical" evidence="1">
    <location>
        <begin position="6"/>
        <end position="26"/>
    </location>
</feature>
<dbReference type="InterPro" id="IPR010308">
    <property type="entry name" value="TRP_C"/>
</dbReference>
<keyword evidence="1" id="KW-1133">Transmembrane helix</keyword>
<feature type="transmembrane region" description="Helical" evidence="1">
    <location>
        <begin position="238"/>
        <end position="259"/>
    </location>
</feature>
<reference evidence="3" key="1">
    <citation type="submission" date="2021-12" db="EMBL/GenBank/DDBJ databases">
        <title>Prjna785345.</title>
        <authorList>
            <person name="Rujirawat T."/>
            <person name="Krajaejun T."/>
        </authorList>
    </citation>
    <scope>NUCLEOTIDE SEQUENCE</scope>
    <source>
        <strain evidence="3">Pi057C3</strain>
    </source>
</reference>
<dbReference type="Pfam" id="PF06011">
    <property type="entry name" value="TRP"/>
    <property type="match status" value="1"/>
</dbReference>
<name>A0AAD5Q6N7_PYTIN</name>
<accession>A0AAD5Q6N7</accession>
<organism evidence="3 4">
    <name type="scientific">Pythium insidiosum</name>
    <name type="common">Pythiosis disease agent</name>
    <dbReference type="NCBI Taxonomy" id="114742"/>
    <lineage>
        <taxon>Eukaryota</taxon>
        <taxon>Sar</taxon>
        <taxon>Stramenopiles</taxon>
        <taxon>Oomycota</taxon>
        <taxon>Peronosporomycetes</taxon>
        <taxon>Pythiales</taxon>
        <taxon>Pythiaceae</taxon>
        <taxon>Pythium</taxon>
    </lineage>
</organism>
<feature type="transmembrane region" description="Helical" evidence="1">
    <location>
        <begin position="56"/>
        <end position="76"/>
    </location>
</feature>
<keyword evidence="1" id="KW-0472">Membrane</keyword>